<dbReference type="PANTHER" id="PTHR39963">
    <property type="entry name" value="SLL0983 PROTEIN"/>
    <property type="match status" value="1"/>
</dbReference>
<dbReference type="PANTHER" id="PTHR39963:SF1">
    <property type="entry name" value="MNMC-LIKE METHYLTRANSFERASE DOMAIN-CONTAINING PROTEIN"/>
    <property type="match status" value="1"/>
</dbReference>
<gene>
    <name evidence="3" type="primary">mnmC</name>
    <name evidence="3" type="ORF">NCTC11661_01695</name>
</gene>
<dbReference type="Proteomes" id="UP000255515">
    <property type="component" value="Unassembled WGS sequence"/>
</dbReference>
<evidence type="ECO:0000259" key="2">
    <source>
        <dbReference type="Pfam" id="PF05430"/>
    </source>
</evidence>
<dbReference type="EMBL" id="UFTJ01000003">
    <property type="protein sequence ID" value="SUV52556.1"/>
    <property type="molecule type" value="Genomic_DNA"/>
</dbReference>
<dbReference type="NCBIfam" id="NF033855">
    <property type="entry name" value="tRNA_MNMC2"/>
    <property type="match status" value="1"/>
</dbReference>
<dbReference type="GO" id="GO:0016645">
    <property type="term" value="F:oxidoreductase activity, acting on the CH-NH group of donors"/>
    <property type="evidence" value="ECO:0007669"/>
    <property type="project" value="InterPro"/>
</dbReference>
<dbReference type="InterPro" id="IPR008471">
    <property type="entry name" value="MnmC-like_methylTransf"/>
</dbReference>
<dbReference type="RefSeq" id="WP_002664943.1">
    <property type="nucleotide sequence ID" value="NZ_UFTJ01000003.1"/>
</dbReference>
<name>A0A380ZUX8_9FLAO</name>
<dbReference type="Gene3D" id="3.40.50.150">
    <property type="entry name" value="Vaccinia Virus protein VP39"/>
    <property type="match status" value="1"/>
</dbReference>
<feature type="domain" description="MnmC-like methyltransferase" evidence="2">
    <location>
        <begin position="144"/>
        <end position="224"/>
    </location>
</feature>
<dbReference type="AlphaFoldDB" id="A0A380ZUX8"/>
<organism evidence="3 4">
    <name type="scientific">Bergeyella zoohelcum</name>
    <dbReference type="NCBI Taxonomy" id="1015"/>
    <lineage>
        <taxon>Bacteria</taxon>
        <taxon>Pseudomonadati</taxon>
        <taxon>Bacteroidota</taxon>
        <taxon>Flavobacteriia</taxon>
        <taxon>Flavobacteriales</taxon>
        <taxon>Weeksellaceae</taxon>
        <taxon>Bergeyella</taxon>
    </lineage>
</organism>
<dbReference type="GO" id="GO:0004808">
    <property type="term" value="F:tRNA (5-methylaminomethyl-2-thiouridylate)(34)-methyltransferase activity"/>
    <property type="evidence" value="ECO:0007669"/>
    <property type="project" value="InterPro"/>
</dbReference>
<dbReference type="InterPro" id="IPR047785">
    <property type="entry name" value="tRNA_MNMC2"/>
</dbReference>
<accession>A0A380ZUX8</accession>
<feature type="region of interest" description="Disordered" evidence="1">
    <location>
        <begin position="211"/>
        <end position="231"/>
    </location>
</feature>
<proteinExistence type="predicted"/>
<reference evidence="3 4" key="1">
    <citation type="submission" date="2018-06" db="EMBL/GenBank/DDBJ databases">
        <authorList>
            <consortium name="Pathogen Informatics"/>
            <person name="Doyle S."/>
        </authorList>
    </citation>
    <scope>NUCLEOTIDE SEQUENCE [LARGE SCALE GENOMIC DNA]</scope>
    <source>
        <strain evidence="3 4">NCTC11661</strain>
    </source>
</reference>
<protein>
    <submittedName>
        <fullName evidence="3">tRNA 5-methylaminomethyl-2-thiouridine biosynthesis bifunctional protein MnmC</fullName>
    </submittedName>
</protein>
<evidence type="ECO:0000313" key="4">
    <source>
        <dbReference type="Proteomes" id="UP000255515"/>
    </source>
</evidence>
<evidence type="ECO:0000256" key="1">
    <source>
        <dbReference type="SAM" id="MobiDB-lite"/>
    </source>
</evidence>
<dbReference type="InterPro" id="IPR029063">
    <property type="entry name" value="SAM-dependent_MTases_sf"/>
</dbReference>
<sequence>MKKREIITTKDGSKTLKINELNECYHSSHGALQEAEHVFIKNGLNLIKKSEINILEMGFGTGLNVLVTFAQFLKNLTPLKINYFGIEKYPVSEAEMVSLGYETLFSDEKVKDFHQKVHHSEWEKLIEIVPHFSLKKINADFFDVDKLDLPEIDLVYYDCFGARVQPDLWEKPLFEKVVRVMNDDALLTTYSSKGSVRRTLQELGLKVEKKVGPPGKREMLNAWKDKDTSDK</sequence>
<dbReference type="Pfam" id="PF05430">
    <property type="entry name" value="Methyltransf_30"/>
    <property type="match status" value="1"/>
</dbReference>
<evidence type="ECO:0000313" key="3">
    <source>
        <dbReference type="EMBL" id="SUV52556.1"/>
    </source>
</evidence>